<evidence type="ECO:0000256" key="1">
    <source>
        <dbReference type="SAM" id="MobiDB-lite"/>
    </source>
</evidence>
<sequence>MTIDALLMAAGAFVAVLPYLGFPNSWDTVFFFIAGLFIIGLGIVVRRRIGRTQKNHVSDEQLGEISRHENQLAE</sequence>
<gene>
    <name evidence="3" type="ORF">A2763_02150</name>
</gene>
<dbReference type="AlphaFoldDB" id="A0A1F6CQ21"/>
<keyword evidence="2" id="KW-0472">Membrane</keyword>
<name>A0A1F6CQ21_9BACT</name>
<feature type="transmembrane region" description="Helical" evidence="2">
    <location>
        <begin position="5"/>
        <end position="22"/>
    </location>
</feature>
<evidence type="ECO:0008006" key="5">
    <source>
        <dbReference type="Google" id="ProtNLM"/>
    </source>
</evidence>
<comment type="caution">
    <text evidence="3">The sequence shown here is derived from an EMBL/GenBank/DDBJ whole genome shotgun (WGS) entry which is preliminary data.</text>
</comment>
<feature type="compositionally biased region" description="Basic and acidic residues" evidence="1">
    <location>
        <begin position="65"/>
        <end position="74"/>
    </location>
</feature>
<keyword evidence="2" id="KW-1133">Transmembrane helix</keyword>
<protein>
    <recommendedName>
        <fullName evidence="5">LPXTG cell wall anchor domain-containing protein</fullName>
    </recommendedName>
</protein>
<accession>A0A1F6CQ21</accession>
<feature type="transmembrane region" description="Helical" evidence="2">
    <location>
        <begin position="28"/>
        <end position="45"/>
    </location>
</feature>
<keyword evidence="2" id="KW-0812">Transmembrane</keyword>
<reference evidence="3 4" key="1">
    <citation type="journal article" date="2016" name="Nat. Commun.">
        <title>Thousands of microbial genomes shed light on interconnected biogeochemical processes in an aquifer system.</title>
        <authorList>
            <person name="Anantharaman K."/>
            <person name="Brown C.T."/>
            <person name="Hug L.A."/>
            <person name="Sharon I."/>
            <person name="Castelle C.J."/>
            <person name="Probst A.J."/>
            <person name="Thomas B.C."/>
            <person name="Singh A."/>
            <person name="Wilkins M.J."/>
            <person name="Karaoz U."/>
            <person name="Brodie E.L."/>
            <person name="Williams K.H."/>
            <person name="Hubbard S.S."/>
            <person name="Banfield J.F."/>
        </authorList>
    </citation>
    <scope>NUCLEOTIDE SEQUENCE [LARGE SCALE GENOMIC DNA]</scope>
</reference>
<feature type="region of interest" description="Disordered" evidence="1">
    <location>
        <begin position="54"/>
        <end position="74"/>
    </location>
</feature>
<dbReference type="Proteomes" id="UP000178370">
    <property type="component" value="Unassembled WGS sequence"/>
</dbReference>
<evidence type="ECO:0000256" key="2">
    <source>
        <dbReference type="SAM" id="Phobius"/>
    </source>
</evidence>
<proteinExistence type="predicted"/>
<evidence type="ECO:0000313" key="4">
    <source>
        <dbReference type="Proteomes" id="UP000178370"/>
    </source>
</evidence>
<organism evidence="3 4">
    <name type="scientific">Candidatus Kaiserbacteria bacterium RIFCSPHIGHO2_01_FULL_54_36</name>
    <dbReference type="NCBI Taxonomy" id="1798482"/>
    <lineage>
        <taxon>Bacteria</taxon>
        <taxon>Candidatus Kaiseribacteriota</taxon>
    </lineage>
</organism>
<evidence type="ECO:0000313" key="3">
    <source>
        <dbReference type="EMBL" id="OGG51121.1"/>
    </source>
</evidence>
<dbReference type="EMBL" id="MFKV01000002">
    <property type="protein sequence ID" value="OGG51121.1"/>
    <property type="molecule type" value="Genomic_DNA"/>
</dbReference>
<dbReference type="STRING" id="1798482.A2763_02150"/>